<sequence>MDNWRLYVPRFTMLQARQDRRVDTRVPSTKQTLKRCCAGIRTIIGYSFIVIDSRWLRKINNDFSFLPIEPTAEGRHIMLTVSG</sequence>
<evidence type="ECO:0000313" key="2">
    <source>
        <dbReference type="Proteomes" id="UP000324222"/>
    </source>
</evidence>
<keyword evidence="2" id="KW-1185">Reference proteome</keyword>
<reference evidence="1 2" key="1">
    <citation type="submission" date="2019-05" db="EMBL/GenBank/DDBJ databases">
        <title>Another draft genome of Portunus trituberculatus and its Hox gene families provides insights of decapod evolution.</title>
        <authorList>
            <person name="Jeong J.-H."/>
            <person name="Song I."/>
            <person name="Kim S."/>
            <person name="Choi T."/>
            <person name="Kim D."/>
            <person name="Ryu S."/>
            <person name="Kim W."/>
        </authorList>
    </citation>
    <scope>NUCLEOTIDE SEQUENCE [LARGE SCALE GENOMIC DNA]</scope>
    <source>
        <tissue evidence="1">Muscle</tissue>
    </source>
</reference>
<gene>
    <name evidence="1" type="ORF">E2C01_075837</name>
</gene>
<dbReference type="AlphaFoldDB" id="A0A5B7I9R2"/>
<accession>A0A5B7I9R2</accession>
<evidence type="ECO:0000313" key="1">
    <source>
        <dbReference type="EMBL" id="MPC81230.1"/>
    </source>
</evidence>
<comment type="caution">
    <text evidence="1">The sequence shown here is derived from an EMBL/GenBank/DDBJ whole genome shotgun (WGS) entry which is preliminary data.</text>
</comment>
<name>A0A5B7I9R2_PORTR</name>
<protein>
    <submittedName>
        <fullName evidence="1">Uncharacterized protein</fullName>
    </submittedName>
</protein>
<proteinExistence type="predicted"/>
<organism evidence="1 2">
    <name type="scientific">Portunus trituberculatus</name>
    <name type="common">Swimming crab</name>
    <name type="synonym">Neptunus trituberculatus</name>
    <dbReference type="NCBI Taxonomy" id="210409"/>
    <lineage>
        <taxon>Eukaryota</taxon>
        <taxon>Metazoa</taxon>
        <taxon>Ecdysozoa</taxon>
        <taxon>Arthropoda</taxon>
        <taxon>Crustacea</taxon>
        <taxon>Multicrustacea</taxon>
        <taxon>Malacostraca</taxon>
        <taxon>Eumalacostraca</taxon>
        <taxon>Eucarida</taxon>
        <taxon>Decapoda</taxon>
        <taxon>Pleocyemata</taxon>
        <taxon>Brachyura</taxon>
        <taxon>Eubrachyura</taxon>
        <taxon>Portunoidea</taxon>
        <taxon>Portunidae</taxon>
        <taxon>Portuninae</taxon>
        <taxon>Portunus</taxon>
    </lineage>
</organism>
<dbReference type="Proteomes" id="UP000324222">
    <property type="component" value="Unassembled WGS sequence"/>
</dbReference>
<dbReference type="EMBL" id="VSRR010056334">
    <property type="protein sequence ID" value="MPC81230.1"/>
    <property type="molecule type" value="Genomic_DNA"/>
</dbReference>